<dbReference type="KEGG" id="plig:NAG76_18145"/>
<dbReference type="AlphaFoldDB" id="A0A9J6ZD34"/>
<gene>
    <name evidence="2" type="ORF">NAG76_18145</name>
</gene>
<dbReference type="Proteomes" id="UP001056756">
    <property type="component" value="Chromosome"/>
</dbReference>
<evidence type="ECO:0000313" key="2">
    <source>
        <dbReference type="EMBL" id="URN93729.1"/>
    </source>
</evidence>
<organism evidence="2 3">
    <name type="scientific">Candidatus Pristimantibacillus lignocellulolyticus</name>
    <dbReference type="NCBI Taxonomy" id="2994561"/>
    <lineage>
        <taxon>Bacteria</taxon>
        <taxon>Bacillati</taxon>
        <taxon>Bacillota</taxon>
        <taxon>Bacilli</taxon>
        <taxon>Bacillales</taxon>
        <taxon>Paenibacillaceae</taxon>
        <taxon>Candidatus Pristimantibacillus</taxon>
    </lineage>
</organism>
<reference evidence="2" key="1">
    <citation type="submission" date="2022-05" db="EMBL/GenBank/DDBJ databases">
        <title>Novel bacterial taxa in a minimal lignocellulolytic consortium and its capacity to transform plastics disclosed by genome-resolved metagenomics.</title>
        <authorList>
            <person name="Rodriguez C.A.D."/>
            <person name="Diaz-Garcia L."/>
            <person name="Herrera K."/>
            <person name="Tarazona N.A."/>
            <person name="Sproer C."/>
            <person name="Overmann J."/>
            <person name="Jimenez D.J."/>
        </authorList>
    </citation>
    <scope>NUCLEOTIDE SEQUENCE</scope>
    <source>
        <strain evidence="2">MAG5</strain>
    </source>
</reference>
<feature type="transmembrane region" description="Helical" evidence="1">
    <location>
        <begin position="83"/>
        <end position="103"/>
    </location>
</feature>
<feature type="transmembrane region" description="Helical" evidence="1">
    <location>
        <begin position="40"/>
        <end position="63"/>
    </location>
</feature>
<dbReference type="EMBL" id="CP097899">
    <property type="protein sequence ID" value="URN93729.1"/>
    <property type="molecule type" value="Genomic_DNA"/>
</dbReference>
<proteinExistence type="predicted"/>
<evidence type="ECO:0000313" key="3">
    <source>
        <dbReference type="Proteomes" id="UP001056756"/>
    </source>
</evidence>
<feature type="transmembrane region" description="Helical" evidence="1">
    <location>
        <begin position="115"/>
        <end position="137"/>
    </location>
</feature>
<keyword evidence="1" id="KW-1133">Transmembrane helix</keyword>
<feature type="transmembrane region" description="Helical" evidence="1">
    <location>
        <begin position="7"/>
        <end position="28"/>
    </location>
</feature>
<keyword evidence="1" id="KW-0812">Transmembrane</keyword>
<sequence>MLAYKYVFRKIVTALLCSPLLSLWMAWLNGPTENATLMSMMLSLLYIVVPIYLTLGIGSSILIDKLIPMMSIRFTVLRTSVKIIMYIIAAAVTYLLFLIYFSPSFEMSLIFSHSIFFRICLVGTILYSLLDAILTIFTDKRKLVSSNVEV</sequence>
<accession>A0A9J6ZD34</accession>
<name>A0A9J6ZD34_9BACL</name>
<evidence type="ECO:0000256" key="1">
    <source>
        <dbReference type="SAM" id="Phobius"/>
    </source>
</evidence>
<keyword evidence="1" id="KW-0472">Membrane</keyword>
<protein>
    <submittedName>
        <fullName evidence="2">Uncharacterized protein</fullName>
    </submittedName>
</protein>